<evidence type="ECO:0000259" key="10">
    <source>
        <dbReference type="Pfam" id="PF25249"/>
    </source>
</evidence>
<dbReference type="Gene3D" id="2.60.40.10">
    <property type="entry name" value="Immunoglobulins"/>
    <property type="match status" value="22"/>
</dbReference>
<feature type="region of interest" description="Disordered" evidence="7">
    <location>
        <begin position="1106"/>
        <end position="1128"/>
    </location>
</feature>
<keyword evidence="6" id="KW-0175">Coiled coil</keyword>
<comment type="subcellular location">
    <subcellularLocation>
        <location evidence="1">Cell projection</location>
        <location evidence="1">Cilium</location>
    </subcellularLocation>
    <subcellularLocation>
        <location evidence="2">Cytoplasm</location>
    </subcellularLocation>
</comment>
<evidence type="ECO:0000313" key="12">
    <source>
        <dbReference type="Proteomes" id="UP001212841"/>
    </source>
</evidence>
<sequence>MRTKGYLDQIILHTPALDYSDCFLSYPYTLPITLSNPTPYPARYTLLSQEESAKTVYAYSSKHSTGTIHASETIHIPLDIQIKRLGQINFPVFVGIDGKSSDLPLGIDISAVGIGPNVVVGGMELNWGKIPVLKPLTMSLEVRNDSPIPAPYNCQTVGDLSVFKVEPDNGVIPPGGILNFSVTAFLDDCLKFTDILKIAVQGGGTYEVQLVARGVGSTVVFEDEKEVREVDFKDVFSNRECGREFVMVNKGRRSQVLHWVWEDRKAGARPIGDGEGGEERDEPVFEVVPSRFTLKPGGTQVIGVKGYSERAMTVRETLVCLGTIEKDPTRRTICEVFVMANFVEPLVEVVPPTLRFEMENRSEGDVGVLTQVLRLKNTSSLPLNLSFRVPHPYTVTPPHLDHRLAPQEETTISVSYDPSFNTDRVSTKQHHRLLITYNEHPQRDVVDLWSEVSFPNLVIGTKEVSFGCIPIWTERKECFVVENRGTLGVGYGWSFVEDAGNGVERENGERAFDILPLRGWLEPGETEIVEVSFYGTRKGEFRTTALCEVNGGPKYSVRLVGESSMIEYSFDKDVLDFGTQLYQDISEQDIVLSNTGAVSFDFAVILFPSSSLSQKIVIFPASGTIPPHGRQRIVVRFSPLVPESVNDEFFVQIAHFEPVRVGVRSVGLFPRVAVTLPRVGDEGYEGVLEGLKAGAGKKVKDVEDGSGESGVVDVEMEAEAERILLKQRTMEFLAGVVEDVKARTPPGAVKGKFVGSPLLYHKNPQKGSKERKSHSVSESSSVELAKYICDFGNVIRNTHKKRTFRVTNRGMFPISFNLDKSLLAGTGFTIEPDKVKNLPGLPHAESVEFQVGFQARSLSGDLGPTEIRLPVHISGGPTTILTLRADVTVPSLQLSMGDVDFGEVLCGLRKTVTIQMWNNNAVPCEWTTAQLVQAKDEKGPGVGGKKQPKEKKKTGTPTVKDFEIVPASGVLQPNEKCFLSIRFAPLDEKEYDEVLPIKIAMNPKPIPLHLFGKGAKLNVVFEPDNLVMGPILPASEGIEKRFVAYNPSNYPIEMFSVEFDQQYLEEEDALRRIGGYENGAMFMAPREPGSPLAEYVVEAAAAQKARAEKSGRDTTSAEGRGGTGAEGVGDLLESVIPVAPGSKGGKSFSVLPAVSVHHEASTVVSPIADALTVEYPANVILHGPPFSGRSAQAKLISKKFKHVHVRVDDVIEASPGFESLKEGNSQAEKPAMPRTAGSYVAGPGGDVGNGESDDAGGGPGSVRGEEQDPAQAEHYDTFDQHGPLPEDLIVDILKARFHKEDCLRYGVVIDGLESKYCANMVSVVKVALRALADRGRRTLFFHLTVEPVHIREREVAAARAAGEKEAEALQVKEVSEEEYDKMTEQERAQYDNQVLKAKKKMKELQERKKAEKRHWEEEIAARLGDRKAEDDKKGKKGARARAPTLPKPDKTAPSPGSKSDAKLYKGGLSDVKTGAMSPKFPPKRGGLLIDKFERGSEKGDRTGEKGEDDMSSRFTLSEGSDVFLNENTHRRYETYIASVDAVLAQAREVDKPVQRQSSSNVPPDKKSAKGKLGAGGSGSYDVGSTMALNAIDREPHGDEGNAVSVYDIAGSAEEQSVFRLITDHIPTPPPIDESKDQFEVTPAPFVEQIVHYPAERGELPPKPRYFNLLAPTAGGDGEEEASTAGDGPPGTAGALGPPPSTAASANGTLSRGETRKSKQPIKIVEDLKANVDTDDDGEKEEIRRYRWIIQPHERKELVVKFTSNDVGKFDQDLNFELVGVRGRWTVRCVGHCQYSQIVSDPKKVFPKWRKGKEEKTIIHGEFVASTGTFEFGPLLYSKPREKYLEKFPENKGTMNIINPGTQEIQVKISMRNDVKGDVFFFDPPSMDIPPGQSQTLSLWAYPRNHNHCEDSVVVCVKDNPEPYLFKVNCIGVKPDVEIDKKVLNFDKMLLGRSEKREIKVKNNTLLPVAWKLTNIDNIGEDFQLTPTDGVIDCLQECTIVGELKSSKPTVIKKTIKVEISDVDRIGGGGLQDIPILIQGEAYDIATDLHFPKGAEGLDFGVLKVFEEGRQPCTLKNKGKYEVGYRFIFENKELAELFTISPQQGILPPSDKPFVVQFVFRTSRELQIKDNASCRCQFYEPTTGEVTATSPVKLSARAVFSKFVILPVRDLNFGALIHGTKSTRYFTIDNNGEFDFKYSIYKMLAGSSDSKFNNKLRTSSRASKTGRSNSPPASKIVDRKVPGMKQADAVNFGAFTVYPTSGSVQAGAKQQITVEFHSDAPGSFEEIAAVDISDRNPLDNADPVEYRLSGESCIPGINTTDFSSIFEEHMVVKRLDMFQIPNNVYADEDRVFHFGAYLAGHQAQARFKISNPYKIPCDVTLTTRPRSKTKVDAADFAFDLDIKKLSIPSHEHRYVTAFFHPTAIQSYAGIFEAVVENVGEGKGKTLMFELRGEGTLPRVTVEKPVARTKNAMPYLKFKRLLVGSAQTLPVLLKNEGTIPAEVKLEWVFKDTDDFDCNFLNSSTVLKPQETRSFEVRCRASTVRRMEAELRLRVTDNSFEDTSIIVHGEGYLSDITFDGLPDDLESEIHFGDCYINEARHVDFNVTNHSDEWLRISFGEHPDFAFAPTTCHLKPNGKVSVSASFLPKQPTELRGVNVPVRVSKIRYSQQPPDADWDDRMRAVKWVADVKGAAPRKVVEAVTEPAHEVIGQSAIEHNLSMTAFADYSSWESEVSNVTFKSTLMFQTRVFNFTMRNSGKVLLRYQFALYDADNSPVDLNDEACPFTVSPASGTIEADDVLNVTLRFSPTDVATYQYTLVAHIPNLAPGQRSLQIRLRGSSLRPFCHFELADSDYLTSERRAPESGLNNGIPSVLEAATRVIEFGSRGVKVKNTKRFYLLNPTSIDYNFEWVPVVNDERVFRCLTQKGVVMSGKKYEMVLEFIPETVDVKEALWRFNIPGHGISIPFLFVGQALEPNVFMDRVGVTFKPILVGRQVKDTVHLTNNEDIPFSFSFNETSSELRNDGTPVLQFSPTSGTIGAKSEVPIEIIFAPSAEKVFNFNLLCNIKKKPAPVAINVKGEGYEVHESLQTEATDGSPFELASGINAENLVDFGLVQINERRIKRVTIINSGKFNFEFSWKFLKKGGGALSVTPDSGTVAKGERIVCAIAFMPTSVTTLKDVKAVCQILNGRAYPLTIVGGGTKPLLTFSKHSHNFGPQFVHKTGQIAATTSIQIKNEDVKDISYDVVYPENSVFDVQRGPNTLAAGETTPLEITFYPREAKAYSDNIKVEINGLSSIDLAVSGEGTEFRVELAHPENRNTNFGAVRVGHTITRQLKIINRSAVPATFQLGTASTMENLAHHAVTLSHQGDCTLRPRGVLNLELKFQPTHRIPSFVEEVTLEAQGLSKPFFVVMGACQGIDVKLENDTLPFGAVVQKSTSSRRIQLQNVGDIGAKFHWDAAKFAPDFSISPPEGYISPGMDISLEVVFHPTDVNPDIRYENIVCNVEGTQPLYLTLTGMCVSPTVSNETIKFATPVRQMDVKSVSLSNKTNIPWHIRPVIENEYWSGPDTLDIDPGQTKSYDITFRPLEMMGAGDGGRHEGSIFFPLPDGTGLLHKLYGTADKPNPISTITREVPCKTSYTELLPVSNWLKRPQRFKAFIELGKPDPSVVIRGHDFIDVPAELDKEYKLTFYAYKEGVTNVKVMFRNEQTQEYAFYLINFKSTAPGVMSTIEMSTVVRQVCVKEVAVYNPLSVPAVFAVTYSHPDVTLPHTFTVAPKAEFTCPVEFLPLQPRETTTRISFNSPELGMYQYDLRLISTAAGPERSLHFKVGLGASQTQIFRFLSFAKAKTEYSCRIDHPDFVVEKSVSAGSATTGGVELTVDVTYEPSKIGDARTQLVVSSPTGGDYICPLYGHCVAPQPQGPITVKAGASTSLPFKNVFTSTATFHFVVDNPAFQVKAAETIGAKKTVAISIGYKQTPSTPGTEGRDDTASSGGGGGGTTKRERERAEREREKERLAAEKAERGDRDRLSAVSSAVLPSVSKVPLTGAQSKVGKLTVTHASSSVVWIYYLKLGS</sequence>
<dbReference type="Pfam" id="PF25249">
    <property type="entry name" value="Ig_CFAP65_7th"/>
    <property type="match status" value="1"/>
</dbReference>
<feature type="compositionally biased region" description="Polar residues" evidence="7">
    <location>
        <begin position="2214"/>
        <end position="2231"/>
    </location>
</feature>
<organism evidence="11 12">
    <name type="scientific">Rhizophlyctis rosea</name>
    <dbReference type="NCBI Taxonomy" id="64517"/>
    <lineage>
        <taxon>Eukaryota</taxon>
        <taxon>Fungi</taxon>
        <taxon>Fungi incertae sedis</taxon>
        <taxon>Chytridiomycota</taxon>
        <taxon>Chytridiomycota incertae sedis</taxon>
        <taxon>Chytridiomycetes</taxon>
        <taxon>Rhizophlyctidales</taxon>
        <taxon>Rhizophlyctidaceae</taxon>
        <taxon>Rhizophlyctis</taxon>
    </lineage>
</organism>
<keyword evidence="5" id="KW-0966">Cell projection</keyword>
<feature type="region of interest" description="Disordered" evidence="7">
    <location>
        <begin position="1422"/>
        <end position="1513"/>
    </location>
</feature>
<feature type="coiled-coil region" evidence="6">
    <location>
        <begin position="1387"/>
        <end position="1418"/>
    </location>
</feature>
<feature type="compositionally biased region" description="Basic and acidic residues" evidence="7">
    <location>
        <begin position="1490"/>
        <end position="1511"/>
    </location>
</feature>
<evidence type="ECO:0000256" key="3">
    <source>
        <dbReference type="ARBA" id="ARBA00022490"/>
    </source>
</evidence>
<evidence type="ECO:0000259" key="9">
    <source>
        <dbReference type="Pfam" id="PF24507"/>
    </source>
</evidence>
<feature type="domain" description="CFAP65 seventh Ig-like" evidence="10">
    <location>
        <begin position="2975"/>
        <end position="3066"/>
    </location>
</feature>
<feature type="compositionally biased region" description="Basic and acidic residues" evidence="7">
    <location>
        <begin position="3994"/>
        <end position="4023"/>
    </location>
</feature>
<evidence type="ECO:0000256" key="5">
    <source>
        <dbReference type="ARBA" id="ARBA00023273"/>
    </source>
</evidence>
<evidence type="ECO:0000256" key="4">
    <source>
        <dbReference type="ARBA" id="ARBA00023069"/>
    </source>
</evidence>
<feature type="region of interest" description="Disordered" evidence="7">
    <location>
        <begin position="3969"/>
        <end position="4025"/>
    </location>
</feature>
<dbReference type="InterPro" id="IPR027417">
    <property type="entry name" value="P-loop_NTPase"/>
</dbReference>
<dbReference type="Gene3D" id="3.40.50.300">
    <property type="entry name" value="P-loop containing nucleotide triphosphate hydrolases"/>
    <property type="match status" value="1"/>
</dbReference>
<evidence type="ECO:0000313" key="11">
    <source>
        <dbReference type="EMBL" id="KAJ3047832.1"/>
    </source>
</evidence>
<dbReference type="EMBL" id="JADGJD010000893">
    <property type="protein sequence ID" value="KAJ3047832.1"/>
    <property type="molecule type" value="Genomic_DNA"/>
</dbReference>
<dbReference type="GO" id="GO:1904158">
    <property type="term" value="P:axonemal central apparatus assembly"/>
    <property type="evidence" value="ECO:0007669"/>
    <property type="project" value="TreeGrafter"/>
</dbReference>
<evidence type="ECO:0000256" key="6">
    <source>
        <dbReference type="SAM" id="Coils"/>
    </source>
</evidence>
<protein>
    <recommendedName>
        <fullName evidence="13">Hydrocephalus-inducing protein</fullName>
    </recommendedName>
</protein>
<dbReference type="Pfam" id="PF24507">
    <property type="entry name" value="Ig_CFAP65_4th"/>
    <property type="match status" value="1"/>
</dbReference>
<evidence type="ECO:0000256" key="1">
    <source>
        <dbReference type="ARBA" id="ARBA00004138"/>
    </source>
</evidence>
<feature type="region of interest" description="Disordered" evidence="7">
    <location>
        <begin position="1548"/>
        <end position="1581"/>
    </location>
</feature>
<dbReference type="Proteomes" id="UP001212841">
    <property type="component" value="Unassembled WGS sequence"/>
</dbReference>
<evidence type="ECO:0000256" key="2">
    <source>
        <dbReference type="ARBA" id="ARBA00004496"/>
    </source>
</evidence>
<feature type="region of interest" description="Disordered" evidence="7">
    <location>
        <begin position="2214"/>
        <end position="2237"/>
    </location>
</feature>
<feature type="region of interest" description="Disordered" evidence="7">
    <location>
        <begin position="1667"/>
        <end position="1721"/>
    </location>
</feature>
<dbReference type="InterPro" id="IPR057470">
    <property type="entry name" value="Ig_CFAP65_7th"/>
</dbReference>
<comment type="caution">
    <text evidence="11">The sequence shown here is derived from an EMBL/GenBank/DDBJ whole genome shotgun (WGS) entry which is preliminary data.</text>
</comment>
<feature type="domain" description="HYDIN/VesB/CFA65-like Ig-like" evidence="8">
    <location>
        <begin position="569"/>
        <end position="655"/>
    </location>
</feature>
<reference evidence="11" key="1">
    <citation type="submission" date="2020-05" db="EMBL/GenBank/DDBJ databases">
        <title>Phylogenomic resolution of chytrid fungi.</title>
        <authorList>
            <person name="Stajich J.E."/>
            <person name="Amses K."/>
            <person name="Simmons R."/>
            <person name="Seto K."/>
            <person name="Myers J."/>
            <person name="Bonds A."/>
            <person name="Quandt C.A."/>
            <person name="Barry K."/>
            <person name="Liu P."/>
            <person name="Grigoriev I."/>
            <person name="Longcore J.E."/>
            <person name="James T.Y."/>
        </authorList>
    </citation>
    <scope>NUCLEOTIDE SEQUENCE</scope>
    <source>
        <strain evidence="11">JEL0318</strain>
    </source>
</reference>
<feature type="region of interest" description="Disordered" evidence="7">
    <location>
        <begin position="935"/>
        <end position="956"/>
    </location>
</feature>
<keyword evidence="3" id="KW-0963">Cytoplasm</keyword>
<name>A0AAD5S6S6_9FUNG</name>
<dbReference type="PANTHER" id="PTHR23053:SF0">
    <property type="entry name" value="HYDROCEPHALUS-INDUCING PROTEIN HOMOLOG"/>
    <property type="match status" value="1"/>
</dbReference>
<accession>A0AAD5S6S6</accession>
<feature type="domain" description="CFAP65 fourth Ig-like" evidence="9">
    <location>
        <begin position="3423"/>
        <end position="3516"/>
    </location>
</feature>
<dbReference type="InterPro" id="IPR053879">
    <property type="entry name" value="HYDIN_VesB_CFA65-like_Ig"/>
</dbReference>
<evidence type="ECO:0008006" key="13">
    <source>
        <dbReference type="Google" id="ProtNLM"/>
    </source>
</evidence>
<dbReference type="GO" id="GO:0003341">
    <property type="term" value="P:cilium movement"/>
    <property type="evidence" value="ECO:0007669"/>
    <property type="project" value="TreeGrafter"/>
</dbReference>
<dbReference type="InterPro" id="IPR058536">
    <property type="entry name" value="Ig_CFAP65_4th"/>
</dbReference>
<dbReference type="PANTHER" id="PTHR23053">
    <property type="entry name" value="DLEC1 DELETED IN LUNG AND ESOPHAGEAL CANCER 1"/>
    <property type="match status" value="1"/>
</dbReference>
<gene>
    <name evidence="11" type="ORF">HK097_011139</name>
</gene>
<feature type="domain" description="HYDIN/VesB/CFA65-like Ig-like" evidence="8">
    <location>
        <begin position="3199"/>
        <end position="3298"/>
    </location>
</feature>
<dbReference type="InterPro" id="IPR033305">
    <property type="entry name" value="Hydin-like"/>
</dbReference>
<keyword evidence="4" id="KW-0969">Cilium</keyword>
<dbReference type="SUPFAM" id="SSF52540">
    <property type="entry name" value="P-loop containing nucleoside triphosphate hydrolases"/>
    <property type="match status" value="1"/>
</dbReference>
<feature type="compositionally biased region" description="Basic and acidic residues" evidence="7">
    <location>
        <begin position="1422"/>
        <end position="1433"/>
    </location>
</feature>
<keyword evidence="12" id="KW-1185">Reference proteome</keyword>
<dbReference type="InterPro" id="IPR013783">
    <property type="entry name" value="Ig-like_fold"/>
</dbReference>
<dbReference type="Pfam" id="PF22544">
    <property type="entry name" value="HYDIN_VesB_CFA65-like_Ig"/>
    <property type="match status" value="2"/>
</dbReference>
<dbReference type="GO" id="GO:0005930">
    <property type="term" value="C:axoneme"/>
    <property type="evidence" value="ECO:0007669"/>
    <property type="project" value="TreeGrafter"/>
</dbReference>
<evidence type="ECO:0000256" key="7">
    <source>
        <dbReference type="SAM" id="MobiDB-lite"/>
    </source>
</evidence>
<proteinExistence type="predicted"/>
<feature type="region of interest" description="Disordered" evidence="7">
    <location>
        <begin position="1218"/>
        <end position="1269"/>
    </location>
</feature>
<feature type="compositionally biased region" description="Low complexity" evidence="7">
    <location>
        <begin position="1682"/>
        <end position="1705"/>
    </location>
</feature>
<evidence type="ECO:0000259" key="8">
    <source>
        <dbReference type="Pfam" id="PF22544"/>
    </source>
</evidence>